<dbReference type="GO" id="GO:0009279">
    <property type="term" value="C:cell outer membrane"/>
    <property type="evidence" value="ECO:0007669"/>
    <property type="project" value="UniProtKB-SubCell"/>
</dbReference>
<keyword evidence="6 8" id="KW-0472">Membrane</keyword>
<evidence type="ECO:0000256" key="7">
    <source>
        <dbReference type="ARBA" id="ARBA00023237"/>
    </source>
</evidence>
<dbReference type="SUPFAM" id="SSF56935">
    <property type="entry name" value="Porins"/>
    <property type="match status" value="1"/>
</dbReference>
<dbReference type="InterPro" id="IPR012910">
    <property type="entry name" value="Plug_dom"/>
</dbReference>
<keyword evidence="4 8" id="KW-0812">Transmembrane</keyword>
<evidence type="ECO:0000256" key="3">
    <source>
        <dbReference type="ARBA" id="ARBA00022452"/>
    </source>
</evidence>
<dbReference type="Pfam" id="PF00593">
    <property type="entry name" value="TonB_dep_Rec_b-barrel"/>
    <property type="match status" value="1"/>
</dbReference>
<dbReference type="FunFam" id="2.60.40.1120:FF:000003">
    <property type="entry name" value="Outer membrane protein Omp121"/>
    <property type="match status" value="1"/>
</dbReference>
<dbReference type="InterPro" id="IPR037066">
    <property type="entry name" value="Plug_dom_sf"/>
</dbReference>
<dbReference type="InterPro" id="IPR023997">
    <property type="entry name" value="TonB-dep_OMP_SusC/RagA_CS"/>
</dbReference>
<evidence type="ECO:0000256" key="8">
    <source>
        <dbReference type="PROSITE-ProRule" id="PRU01360"/>
    </source>
</evidence>
<feature type="signal peptide" evidence="10">
    <location>
        <begin position="1"/>
        <end position="29"/>
    </location>
</feature>
<keyword evidence="14" id="KW-1185">Reference proteome</keyword>
<dbReference type="Proteomes" id="UP000051643">
    <property type="component" value="Unassembled WGS sequence"/>
</dbReference>
<gene>
    <name evidence="13" type="ORF">APR42_16230</name>
</gene>
<feature type="domain" description="TonB-dependent receptor-like beta-barrel" evidence="11">
    <location>
        <begin position="441"/>
        <end position="805"/>
    </location>
</feature>
<dbReference type="EMBL" id="LKTP01000008">
    <property type="protein sequence ID" value="KRG29559.1"/>
    <property type="molecule type" value="Genomic_DNA"/>
</dbReference>
<accession>A0A0Q9ZL78</accession>
<feature type="domain" description="TonB-dependent receptor plug" evidence="12">
    <location>
        <begin position="132"/>
        <end position="254"/>
    </location>
</feature>
<dbReference type="STRING" id="270918.APR42_16230"/>
<evidence type="ECO:0000256" key="4">
    <source>
        <dbReference type="ARBA" id="ARBA00022692"/>
    </source>
</evidence>
<keyword evidence="5 9" id="KW-0798">TonB box</keyword>
<proteinExistence type="inferred from homology"/>
<dbReference type="Gene3D" id="2.170.130.10">
    <property type="entry name" value="TonB-dependent receptor, plug domain"/>
    <property type="match status" value="1"/>
</dbReference>
<dbReference type="InterPro" id="IPR036942">
    <property type="entry name" value="Beta-barrel_TonB_sf"/>
</dbReference>
<evidence type="ECO:0000256" key="1">
    <source>
        <dbReference type="ARBA" id="ARBA00004571"/>
    </source>
</evidence>
<dbReference type="OrthoDB" id="9768177at2"/>
<dbReference type="SUPFAM" id="SSF49464">
    <property type="entry name" value="Carboxypeptidase regulatory domain-like"/>
    <property type="match status" value="1"/>
</dbReference>
<name>A0A0Q9ZL78_9FLAO</name>
<comment type="similarity">
    <text evidence="8 9">Belongs to the TonB-dependent receptor family.</text>
</comment>
<evidence type="ECO:0000256" key="5">
    <source>
        <dbReference type="ARBA" id="ARBA00023077"/>
    </source>
</evidence>
<evidence type="ECO:0000256" key="6">
    <source>
        <dbReference type="ARBA" id="ARBA00023136"/>
    </source>
</evidence>
<dbReference type="Pfam" id="PF07715">
    <property type="entry name" value="Plug"/>
    <property type="match status" value="1"/>
</dbReference>
<reference evidence="13" key="1">
    <citation type="submission" date="2015-10" db="EMBL/GenBank/DDBJ databases">
        <title>Draft genome sequence of Salegentibacter mishustinae KCTC 12263.</title>
        <authorList>
            <person name="Lin W."/>
            <person name="Zheng Q."/>
        </authorList>
    </citation>
    <scope>NUCLEOTIDE SEQUENCE [LARGE SCALE GENOMIC DNA]</scope>
    <source>
        <strain evidence="13">KCTC 12263</strain>
    </source>
</reference>
<dbReference type="InterPro" id="IPR008969">
    <property type="entry name" value="CarboxyPept-like_regulatory"/>
</dbReference>
<keyword evidence="10" id="KW-0732">Signal</keyword>
<organism evidence="13 14">
    <name type="scientific">Salegentibacter mishustinae</name>
    <dbReference type="NCBI Taxonomy" id="270918"/>
    <lineage>
        <taxon>Bacteria</taxon>
        <taxon>Pseudomonadati</taxon>
        <taxon>Bacteroidota</taxon>
        <taxon>Flavobacteriia</taxon>
        <taxon>Flavobacteriales</taxon>
        <taxon>Flavobacteriaceae</taxon>
        <taxon>Salegentibacter</taxon>
    </lineage>
</organism>
<dbReference type="Gene3D" id="2.60.40.1120">
    <property type="entry name" value="Carboxypeptidase-like, regulatory domain"/>
    <property type="match status" value="1"/>
</dbReference>
<dbReference type="InterPro" id="IPR039426">
    <property type="entry name" value="TonB-dep_rcpt-like"/>
</dbReference>
<evidence type="ECO:0000259" key="11">
    <source>
        <dbReference type="Pfam" id="PF00593"/>
    </source>
</evidence>
<evidence type="ECO:0000313" key="13">
    <source>
        <dbReference type="EMBL" id="KRG29559.1"/>
    </source>
</evidence>
<dbReference type="NCBIfam" id="TIGR04056">
    <property type="entry name" value="OMP_RagA_SusC"/>
    <property type="match status" value="1"/>
</dbReference>
<dbReference type="InterPro" id="IPR023996">
    <property type="entry name" value="TonB-dep_OMP_SusC/RagA"/>
</dbReference>
<dbReference type="Pfam" id="PF13715">
    <property type="entry name" value="CarbopepD_reg_2"/>
    <property type="match status" value="1"/>
</dbReference>
<evidence type="ECO:0000256" key="2">
    <source>
        <dbReference type="ARBA" id="ARBA00022448"/>
    </source>
</evidence>
<dbReference type="RefSeq" id="WP_057481297.1">
    <property type="nucleotide sequence ID" value="NZ_BMWR01000011.1"/>
</dbReference>
<comment type="caution">
    <text evidence="13">The sequence shown here is derived from an EMBL/GenBank/DDBJ whole genome shotgun (WGS) entry which is preliminary data.</text>
</comment>
<sequence>MKNNYSRLKWVALIILGGILFFLSKSAQAATITPLPLQQQAVVGVVQDQNGLPIPGVTITVKNTSRGTVTNLDGEYSITAPANGTLVFSYIGFKTVEIPVDNNEEISIQLEEDVSALGEVKINAGYYTTTERERTGNISRVTAEEIELQPVVSPIQALQGRMAGVEITPGGSNPGTASTIRIRGTNSLREEGNFPLYIIDGVPINSIPVETNTIIGNAGLDPLNNLNVSNIKSIEVLKDADATAIYGSRGANGVILITTKKGRGIGTGIEANFYTGVTTVPNRLDLLNTQEYLEIRRRAFENDEVEPTENNAYDLLLWDQDRYTDWQDFVFGGTSETTNANLTFSGGDEYTSYRLGGSYFTQGTVYPGDYDYQKVTGNLNLNHQSKDDKFNLNLSVNYGVDINNLVGNINLTSSISRLPPNAPEVFNDDNTLNWEEWSLAGLDNPLEGNYNNSVTTTNNLITNLSLSYKLISNLRFKTNLGYTSFDSKENIKLPRRSYNPAEAIDNSSSHLYTKRKSWIIEPQLIYNTSIGKLSIESIIGATLQENNSNRIRFQGSGYSSEILIGNLAAAERILNAESVTTEYRYSALFSRIGINWQRKYYINLTGRRDGSSRFGPDNRFSNFGAIGAAWIFSDEPFIKKAFPFLSFGKFRGSFGTTGNDQIGDYGYLDAYEATVGPGGLYPTTLANPNYSWEENKKLEGAVELGFFEDKFRLGVSWYRNRSDNQLVGYPLPAITGFSSVQANLPATVENTGWEIEATSENFRNDNFQWQTSFNISFPRNELVNYPDLEQSSFANTYKVGHPLNISLLYEYTGLDPETGFYTVRDVNDDGSFDYQDRTIIQDLNRDFFGGINNSFSYKNFSFQFLWEFVKQKGRFTVFNAGRPRNVSTKVLPALENEGNYQTISQSRQANTAFNFVENSLFPIQDASFLRLKTISLGYNLSEEFLDKIGIEQLRLFTHGQNLITLSPYEGMDPEFPSSGSSFRTLKTITGGLQIIF</sequence>
<dbReference type="AlphaFoldDB" id="A0A0Q9ZL78"/>
<dbReference type="NCBIfam" id="TIGR04057">
    <property type="entry name" value="SusC_RagA_signa"/>
    <property type="match status" value="1"/>
</dbReference>
<dbReference type="PROSITE" id="PS52016">
    <property type="entry name" value="TONB_DEPENDENT_REC_3"/>
    <property type="match status" value="1"/>
</dbReference>
<evidence type="ECO:0000313" key="14">
    <source>
        <dbReference type="Proteomes" id="UP000051643"/>
    </source>
</evidence>
<evidence type="ECO:0000256" key="9">
    <source>
        <dbReference type="RuleBase" id="RU003357"/>
    </source>
</evidence>
<evidence type="ECO:0000259" key="12">
    <source>
        <dbReference type="Pfam" id="PF07715"/>
    </source>
</evidence>
<protein>
    <submittedName>
        <fullName evidence="13">SusC/RagA family TonB-linked outer membrane protein</fullName>
    </submittedName>
</protein>
<dbReference type="InterPro" id="IPR000531">
    <property type="entry name" value="Beta-barrel_TonB"/>
</dbReference>
<keyword evidence="3 8" id="KW-1134">Transmembrane beta strand</keyword>
<keyword evidence="2 8" id="KW-0813">Transport</keyword>
<keyword evidence="7 8" id="KW-0998">Cell outer membrane</keyword>
<evidence type="ECO:0000256" key="10">
    <source>
        <dbReference type="SAM" id="SignalP"/>
    </source>
</evidence>
<feature type="chain" id="PRO_5006389618" evidence="10">
    <location>
        <begin position="30"/>
        <end position="996"/>
    </location>
</feature>
<dbReference type="Gene3D" id="2.40.170.20">
    <property type="entry name" value="TonB-dependent receptor, beta-barrel domain"/>
    <property type="match status" value="1"/>
</dbReference>
<comment type="subcellular location">
    <subcellularLocation>
        <location evidence="1 8">Cell outer membrane</location>
        <topology evidence="1 8">Multi-pass membrane protein</topology>
    </subcellularLocation>
</comment>